<gene>
    <name evidence="11" type="ordered locus">ECH_0499</name>
</gene>
<dbReference type="GO" id="GO:0005886">
    <property type="term" value="C:plasma membrane"/>
    <property type="evidence" value="ECO:0007669"/>
    <property type="project" value="UniProtKB-SubCell"/>
</dbReference>
<feature type="compositionally biased region" description="Acidic residues" evidence="8">
    <location>
        <begin position="1758"/>
        <end position="1772"/>
    </location>
</feature>
<feature type="compositionally biased region" description="Polar residues" evidence="8">
    <location>
        <begin position="2430"/>
        <end position="2447"/>
    </location>
</feature>
<feature type="compositionally biased region" description="Acidic residues" evidence="8">
    <location>
        <begin position="1840"/>
        <end position="1854"/>
    </location>
</feature>
<comment type="subcellular location">
    <subcellularLocation>
        <location evidence="1">Cell membrane</location>
        <topology evidence="1">Multi-pass membrane protein</topology>
    </subcellularLocation>
</comment>
<dbReference type="KEGG" id="ech:ECH_0499"/>
<feature type="region of interest" description="Disordered" evidence="8">
    <location>
        <begin position="1405"/>
        <end position="1439"/>
    </location>
</feature>
<feature type="transmembrane region" description="Helical" evidence="9">
    <location>
        <begin position="306"/>
        <end position="327"/>
    </location>
</feature>
<dbReference type="STRING" id="205920.ECH_0499"/>
<evidence type="ECO:0000256" key="4">
    <source>
        <dbReference type="ARBA" id="ARBA00022729"/>
    </source>
</evidence>
<feature type="compositionally biased region" description="Basic and acidic residues" evidence="8">
    <location>
        <begin position="1799"/>
        <end position="1811"/>
    </location>
</feature>
<feature type="compositionally biased region" description="Acidic residues" evidence="8">
    <location>
        <begin position="2358"/>
        <end position="2372"/>
    </location>
</feature>
<feature type="transmembrane region" description="Helical" evidence="9">
    <location>
        <begin position="488"/>
        <end position="507"/>
    </location>
</feature>
<feature type="transmembrane region" description="Helical" evidence="9">
    <location>
        <begin position="442"/>
        <end position="467"/>
    </location>
</feature>
<sequence>MCNFIKKGFIKLLLLLVITACESNQHPVPRCVPADVFTETRTASVSAYFDSRSEDFIADNKSLGNIVKNDQVVRWKYTGYVTDGRPIVLKAEGMWTAWVNDVSAEKSVSFGDEDSEHYNQILSVERICGPYNKIEKTFVPDGHSECKVSCELITGVKDDLERGAYGPPCWFKNGYGAYLLFKRPDDPEPNETLDHMRYPVSPVMHIGYKPLELAGSDVFSTKNKPIMNSLCQKVQLEPGWKIYVKILDKYYYDNVGGYAITFLEGVKTEKQFSVFEWVRKQVRGELDKAGEQVFRHLVGNPIFKNFIFSVLTLFLVFGALAYIFGMVQSPFGDIIIRILKISLVILLISPSSWEFFYNHLLALFIHGIDQIIALINSHTGSYNPKEPFSFLDDMIVNKIFSPVIWKIKIRALIIADFSSIFAVCVIIIAVFIYIALCMYGCVIYLTAFVGITFLIGLFPLFLLGILFSQFKSLFDGWLTQCVSFAMQAILMFTLISLFGALIMNYYYRIFGFTTCYNEWLKVKICVLGKIGCIVDQSIFGWTPGQTYDPKVIGLTTDFNLNDRKSSGSARYKFTGGGAYIDVPPDRKHKDFRYVDYPFLDPDAKTDGNPFGVTVSQDSPFRQLSYYINALLSSNKKYVAARLVKDIEDELDVLEKNGTISLNSKNKVLQIIQQRRTKDNSEKKSELEKYKDEDFKSQIIDSIIADVIGSAAQERTPQEELNKQYDYWLILRVRAGYLIFWTEVGSLLLAALLIWQMRAFVQSVAVSLAGGNMMSQTIASMYEGGFMKIFSGIPVVGVVFQKIDQGIDGLKFAVGNYITAVARMPLNALKSIPYLGAAVKFTAGVTGALTSSYNEYDRSFSNNFKRLNYARAFIGAHLGFSPLDALKYLGGHVAGKMLGNRDGGLIHNAIEDRKAALDSLKAHILGPEKHRPSPYIPNKKKETEDDDARNPFSKETVGNKSGTVSPDEYKGGDKNHIIREGLRSEAGSALSDDYKDGDKSHIIREGLRSEAGSALLDGYKGGNGSDIIKGGLPTEGSTLLDRYGNVCVSEGNIEHALEVREQLKTMLDNAENDTALQTIQYDCDRLDNALHEYLGDKFDDVTQGYASSRDPMGHPQDLITEDLSKISASSDFRDLNAIDLGTQVQVGSDIGSDVLQQGSADGNRSEVEVSMDISKRDALLEQMELKGMEAASGTEAQLYDSAELSTPLDVTSSINNVSSEVSQQDLASNGEIEVSLDKDLELKNLDVVSGDIPDVEVTSSSDDVTQIYDSAQDRDSCLDIISSADDASSEVSQQDLASNGEIEVSLDKDLELKNLDVVSGDIPDVEVTSSSDDVTQVYDSTEDRDSCLDIVSSADDTSSEISQQDLEGNDGYEIDKDMGSSNESMLDEIPGGFADVIQDCSDASLSTPLGMSARDDTDATDTVEDPKENVLPQDVDLEDLDTTHSTNDIADFSGESSLFDATSESDSAAFVGEQSIDFSTEEGSDLPSEVVAQHDVDSQDSSVSVSDMAVADMEQGTEDSKYTDVDGLSDSVLDLGYLEGNVDNPDIEPEHDMSQQYSTETEELSDMLSDDVIEPEGVSETDTQVDSEESQDDSGTAGQVEDERVHDEVPYDTQDSTSGDKGDIAEHDDKDGVVEHEDTVDQSIDDTHEEEGKFTEGIVSESVTEPEGVSETDTQVDSEESQGDSSASDQVEDERVHDEVPYDTQDSTSGDKGDIVEHEDKDSVVEHEGTVDQSIDDTHEEEGKFTEGIVSESVTEPEGVSETDTQVDSEESQGDSSASGQVEDERVHDEVPYDTQDSTSGDKDDIVEHEDTVDQSIDDTHEEEGKFTEGIVSESVAEPEGVSETDTQVDSEESQGDSSASGQVEDERVHDEVPYDSQDDTQDSTSEDEGDVVEHGDKGDIVAHEDKDSVVEHEGTVDQSIDDTHEEEGKFTEGIVSESVTEPEEVSEADTQVDSEESQGDSSASDQVEDERVHDEVPYDIQDSTSGDKGDIAEHGDKDDIVEHEDTVDQSIDDTHEEEGKFTEGIVSESVTEPEEVSEADTQVDSEESQGDSSASDQVEDDKVHDEVPYDSQDDVEHGDKGDIVAHEDKDSVVEHEGTVDQSIDDTHEEEGKFTEGIVSESVAEPEGVSDVDTQVDSEESQGDSSASDQVEDDKVHDEVPYDSQDDTQDSTSEDEGDVVEHGDKGDIVEHEGTVDQSIDDTHEEEGKFTEGIVSESVAEPEEVSEADTQVDSEESQGDSSASDQVEDERVHDEVPYDAQDSTSGDKGDIAEHGDKDDIVEHDDKGGVVEHEDTVDQSIDDTHEEEGKFTEGIVSESVTEPEGVSETDTQVDSEESQGDSSASDQVEDERVHDEVPYDSQDDTQDSASEDEGDVVEHGDKGDIVEHEDKDSVVEHEGTVDQSIDDTYEEEGKFTEGIVSESVTEPEEVSEADTQVNNEESQGDSSASDQVEDERVHDEVPYDAQDSTSGDKGDIAEHGDKDDIVEHDDKDGVVEHDDKDGVVEHEDTVDQSIDDTHEEEGKFTEGIVSESVTEPEEVSEADTQVDETLQDLEHEDLKEGADDISDSETDENSSGNSDSVSDVEGLASLASIGEESTITQNVKTQSVQSSAILSMKDRDGVLDNKGIPSDQLDVKDTEKKKKESSKSKVENSDKKAKSTKATVTPKSLKKTFKVILSQCTQELSNKLSEAFDKLFIDPQSGKQKRRLSKQDIALMIEQLKAMIESLKDRKAQVTDPDEMKAIEESIKQAESTIQNLLNQE</sequence>
<feature type="compositionally biased region" description="Acidic residues" evidence="8">
    <location>
        <begin position="2031"/>
        <end position="2049"/>
    </location>
</feature>
<feature type="compositionally biased region" description="Acidic residues" evidence="8">
    <location>
        <begin position="2294"/>
        <end position="2303"/>
    </location>
</feature>
<feature type="compositionally biased region" description="Acidic residues" evidence="8">
    <location>
        <begin position="1940"/>
        <end position="1958"/>
    </location>
</feature>
<feature type="chain" id="PRO_5004208668" evidence="10">
    <location>
        <begin position="23"/>
        <end position="2758"/>
    </location>
</feature>
<dbReference type="Proteomes" id="UP000008320">
    <property type="component" value="Chromosome"/>
</dbReference>
<dbReference type="eggNOG" id="COG1511">
    <property type="taxonomic scope" value="Bacteria"/>
</dbReference>
<dbReference type="HOGENOM" id="CLU_000715_0_0_5"/>
<feature type="compositionally biased region" description="Acidic residues" evidence="8">
    <location>
        <begin position="1876"/>
        <end position="1890"/>
    </location>
</feature>
<feature type="compositionally biased region" description="Acidic residues" evidence="8">
    <location>
        <begin position="2531"/>
        <end position="2548"/>
    </location>
</feature>
<feature type="region of interest" description="Disordered" evidence="8">
    <location>
        <begin position="925"/>
        <end position="980"/>
    </location>
</feature>
<feature type="compositionally biased region" description="Acidic residues" evidence="8">
    <location>
        <begin position="1559"/>
        <end position="1591"/>
    </location>
</feature>
<feature type="compositionally biased region" description="Acidic residues" evidence="8">
    <location>
        <begin position="2507"/>
        <end position="2516"/>
    </location>
</feature>
<feature type="region of interest" description="Disordered" evidence="8">
    <location>
        <begin position="1535"/>
        <end position="2586"/>
    </location>
</feature>
<evidence type="ECO:0000256" key="7">
    <source>
        <dbReference type="SAM" id="Coils"/>
    </source>
</evidence>
<keyword evidence="3 9" id="KW-0812">Transmembrane</keyword>
<dbReference type="RefSeq" id="WP_011452639.1">
    <property type="nucleotide sequence ID" value="NC_007799.1"/>
</dbReference>
<organism evidence="11 12">
    <name type="scientific">Ehrlichia chaffeensis (strain ATCC CRL-10679 / Arkansas)</name>
    <dbReference type="NCBI Taxonomy" id="205920"/>
    <lineage>
        <taxon>Bacteria</taxon>
        <taxon>Pseudomonadati</taxon>
        <taxon>Pseudomonadota</taxon>
        <taxon>Alphaproteobacteria</taxon>
        <taxon>Rickettsiales</taxon>
        <taxon>Anaplasmataceae</taxon>
        <taxon>Ehrlichia</taxon>
    </lineage>
</organism>
<dbReference type="OrthoDB" id="7163280at2"/>
<feature type="region of interest" description="Disordered" evidence="8">
    <location>
        <begin position="2615"/>
        <end position="2661"/>
    </location>
</feature>
<accession>Q2GGW9</accession>
<feature type="compositionally biased region" description="Acidic residues" evidence="8">
    <location>
        <begin position="1667"/>
        <end position="1681"/>
    </location>
</feature>
<comment type="similarity">
    <text evidence="2">Belongs to the TrbL/VirB6 family.</text>
</comment>
<protein>
    <submittedName>
        <fullName evidence="11">Type IV secretion system protein,VirB6 family</fullName>
    </submittedName>
</protein>
<keyword evidence="4 10" id="KW-0732">Signal</keyword>
<feature type="compositionally biased region" description="Low complexity" evidence="8">
    <location>
        <begin position="2570"/>
        <end position="2583"/>
    </location>
</feature>
<evidence type="ECO:0000256" key="6">
    <source>
        <dbReference type="ARBA" id="ARBA00023136"/>
    </source>
</evidence>
<dbReference type="IntAct" id="Q2GGW9">
    <property type="interactions" value="3"/>
</dbReference>
<evidence type="ECO:0000256" key="10">
    <source>
        <dbReference type="SAM" id="SignalP"/>
    </source>
</evidence>
<dbReference type="EMBL" id="CP000236">
    <property type="protein sequence ID" value="ABD45088.1"/>
    <property type="molecule type" value="Genomic_DNA"/>
</dbReference>
<feature type="signal peptide" evidence="10">
    <location>
        <begin position="1"/>
        <end position="22"/>
    </location>
</feature>
<evidence type="ECO:0000256" key="3">
    <source>
        <dbReference type="ARBA" id="ARBA00022692"/>
    </source>
</evidence>
<evidence type="ECO:0000313" key="11">
    <source>
        <dbReference type="EMBL" id="ABD45088.1"/>
    </source>
</evidence>
<feature type="compositionally biased region" description="Basic and acidic residues" evidence="8">
    <location>
        <begin position="2467"/>
        <end position="2506"/>
    </location>
</feature>
<evidence type="ECO:0000256" key="2">
    <source>
        <dbReference type="ARBA" id="ARBA00007802"/>
    </source>
</evidence>
<keyword evidence="7" id="KW-0175">Coiled coil</keyword>
<feature type="compositionally biased region" description="Acidic residues" evidence="8">
    <location>
        <begin position="1639"/>
        <end position="1648"/>
    </location>
</feature>
<feature type="compositionally biased region" description="Basic and acidic residues" evidence="8">
    <location>
        <begin position="2549"/>
        <end position="2559"/>
    </location>
</feature>
<keyword evidence="6 9" id="KW-0472">Membrane</keyword>
<feature type="compositionally biased region" description="Basic and acidic residues" evidence="8">
    <location>
        <begin position="966"/>
        <end position="980"/>
    </location>
</feature>
<evidence type="ECO:0000256" key="8">
    <source>
        <dbReference type="SAM" id="MobiDB-lite"/>
    </source>
</evidence>
<feature type="compositionally biased region" description="Acidic residues" evidence="8">
    <location>
        <begin position="1812"/>
        <end position="1821"/>
    </location>
</feature>
<feature type="compositionally biased region" description="Basic and acidic residues" evidence="8">
    <location>
        <begin position="2178"/>
        <end position="2193"/>
    </location>
</feature>
<keyword evidence="12" id="KW-1185">Reference proteome</keyword>
<feature type="compositionally biased region" description="Acidic residues" evidence="8">
    <location>
        <begin position="2322"/>
        <end position="2336"/>
    </location>
</feature>
<dbReference type="eggNOG" id="COG3704">
    <property type="taxonomic scope" value="Bacteria"/>
</dbReference>
<reference evidence="11 12" key="1">
    <citation type="journal article" date="2006" name="PLoS Genet.">
        <title>Comparative genomics of emerging human ehrlichiosis agents.</title>
        <authorList>
            <person name="Dunning Hotopp J.C."/>
            <person name="Lin M."/>
            <person name="Madupu R."/>
            <person name="Crabtree J."/>
            <person name="Angiuoli S.V."/>
            <person name="Eisen J.A."/>
            <person name="Seshadri R."/>
            <person name="Ren Q."/>
            <person name="Wu M."/>
            <person name="Utterback T.R."/>
            <person name="Smith S."/>
            <person name="Lewis M."/>
            <person name="Khouri H."/>
            <person name="Zhang C."/>
            <person name="Niu H."/>
            <person name="Lin Q."/>
            <person name="Ohashi N."/>
            <person name="Zhi N."/>
            <person name="Nelson W."/>
            <person name="Brinkac L.M."/>
            <person name="Dodson R.J."/>
            <person name="Rosovitz M.J."/>
            <person name="Sundaram J."/>
            <person name="Daugherty S.C."/>
            <person name="Davidsen T."/>
            <person name="Durkin A.S."/>
            <person name="Gwinn M."/>
            <person name="Haft D.H."/>
            <person name="Selengut J.D."/>
            <person name="Sullivan S.A."/>
            <person name="Zafar N."/>
            <person name="Zhou L."/>
            <person name="Benahmed F."/>
            <person name="Forberger H."/>
            <person name="Halpin R."/>
            <person name="Mulligan S."/>
            <person name="Robinson J."/>
            <person name="White O."/>
            <person name="Rikihisa Y."/>
            <person name="Tettelin H."/>
        </authorList>
    </citation>
    <scope>NUCLEOTIDE SEQUENCE [LARGE SCALE GENOMIC DNA]</scope>
    <source>
        <strain evidence="12">ATCC CRL-10679 / Arkansas</strain>
    </source>
</reference>
<dbReference type="InterPro" id="IPR007688">
    <property type="entry name" value="Conjugal_tfr_TrbL/VirB6"/>
</dbReference>
<feature type="compositionally biased region" description="Basic and acidic residues" evidence="8">
    <location>
        <begin position="1891"/>
        <end position="1915"/>
    </location>
</feature>
<feature type="compositionally biased region" description="Acidic residues" evidence="8">
    <location>
        <begin position="2127"/>
        <end position="2141"/>
    </location>
</feature>
<feature type="transmembrane region" description="Helical" evidence="9">
    <location>
        <begin position="334"/>
        <end position="350"/>
    </location>
</feature>
<feature type="coiled-coil region" evidence="7">
    <location>
        <begin position="2707"/>
        <end position="2757"/>
    </location>
</feature>
<keyword evidence="5 9" id="KW-1133">Transmembrane helix</keyword>
<evidence type="ECO:0000256" key="9">
    <source>
        <dbReference type="SAM" id="Phobius"/>
    </source>
</evidence>
<feature type="compositionally biased region" description="Basic and acidic residues" evidence="8">
    <location>
        <begin position="1985"/>
        <end position="2006"/>
    </location>
</feature>
<evidence type="ECO:0000313" key="12">
    <source>
        <dbReference type="Proteomes" id="UP000008320"/>
    </source>
</evidence>
<feature type="compositionally biased region" description="Basic and acidic residues" evidence="8">
    <location>
        <begin position="1708"/>
        <end position="1729"/>
    </location>
</feature>
<feature type="compositionally biased region" description="Acidic residues" evidence="8">
    <location>
        <begin position="2163"/>
        <end position="2177"/>
    </location>
</feature>
<feature type="compositionally biased region" description="Acidic residues" evidence="8">
    <location>
        <begin position="2560"/>
        <end position="2569"/>
    </location>
</feature>
<feature type="compositionally biased region" description="Acidic residues" evidence="8">
    <location>
        <begin position="2218"/>
        <end position="2236"/>
    </location>
</feature>
<feature type="compositionally biased region" description="Basic and acidic residues" evidence="8">
    <location>
        <begin position="1617"/>
        <end position="1638"/>
    </location>
</feature>
<feature type="compositionally biased region" description="Basic and acidic residues" evidence="8">
    <location>
        <begin position="2074"/>
        <end position="2098"/>
    </location>
</feature>
<dbReference type="eggNOG" id="COG5192">
    <property type="taxonomic scope" value="Bacteria"/>
</dbReference>
<name>Q2GGW9_EHRCR</name>
<feature type="transmembrane region" description="Helical" evidence="9">
    <location>
        <begin position="411"/>
        <end position="436"/>
    </location>
</feature>
<proteinExistence type="inferred from homology"/>
<feature type="compositionally biased region" description="Basic and acidic residues" evidence="8">
    <location>
        <begin position="2630"/>
        <end position="2654"/>
    </location>
</feature>
<evidence type="ECO:0000256" key="1">
    <source>
        <dbReference type="ARBA" id="ARBA00004651"/>
    </source>
</evidence>
<dbReference type="Pfam" id="PF04610">
    <property type="entry name" value="TrbL"/>
    <property type="match status" value="1"/>
</dbReference>
<dbReference type="GO" id="GO:0030255">
    <property type="term" value="P:protein secretion by the type IV secretion system"/>
    <property type="evidence" value="ECO:0007669"/>
    <property type="project" value="InterPro"/>
</dbReference>
<feature type="compositionally biased region" description="Basic and acidic residues" evidence="8">
    <location>
        <begin position="2263"/>
        <end position="2293"/>
    </location>
</feature>
<evidence type="ECO:0000256" key="5">
    <source>
        <dbReference type="ARBA" id="ARBA00022989"/>
    </source>
</evidence>
<feature type="compositionally biased region" description="Basic and acidic residues" evidence="8">
    <location>
        <begin position="2373"/>
        <end position="2397"/>
    </location>
</feature>
<feature type="compositionally biased region" description="Acidic residues" evidence="8">
    <location>
        <begin position="2007"/>
        <end position="2016"/>
    </location>
</feature>